<organism evidence="1 2">
    <name type="scientific">Burkholderia stabilis</name>
    <dbReference type="NCBI Taxonomy" id="95485"/>
    <lineage>
        <taxon>Bacteria</taxon>
        <taxon>Pseudomonadati</taxon>
        <taxon>Pseudomonadota</taxon>
        <taxon>Betaproteobacteria</taxon>
        <taxon>Burkholderiales</taxon>
        <taxon>Burkholderiaceae</taxon>
        <taxon>Burkholderia</taxon>
        <taxon>Burkholderia cepacia complex</taxon>
    </lineage>
</organism>
<dbReference type="EMBL" id="AP018111">
    <property type="protein sequence ID" value="BAX60026.1"/>
    <property type="molecule type" value="Genomic_DNA"/>
</dbReference>
<evidence type="ECO:0000313" key="2">
    <source>
        <dbReference type="Proteomes" id="UP000218432"/>
    </source>
</evidence>
<accession>A0A1Y1BLQ8</accession>
<gene>
    <name evidence="1" type="ORF">BSFP_028720</name>
</gene>
<dbReference type="AlphaFoldDB" id="A0A1Y1BLQ8"/>
<proteinExistence type="predicted"/>
<protein>
    <submittedName>
        <fullName evidence="1">Uncharacterized protein</fullName>
    </submittedName>
</protein>
<evidence type="ECO:0000313" key="1">
    <source>
        <dbReference type="EMBL" id="BAX60026.1"/>
    </source>
</evidence>
<name>A0A1Y1BLQ8_9BURK</name>
<sequence length="31" mass="3803">MKAPNRLRFLKPRLFDHHEAPSKHSMRRLMT</sequence>
<reference evidence="1 2" key="1">
    <citation type="journal article" date="2017" name="Genome Announc.">
        <title>Complete Genome Sequence of Burkholderia stabilis FERMP-21014.</title>
        <authorList>
            <person name="Konishi K."/>
            <person name="Kumagai T."/>
            <person name="Sakasegawa S."/>
            <person name="Tamura T."/>
        </authorList>
    </citation>
    <scope>NUCLEOTIDE SEQUENCE [LARGE SCALE GENOMIC DNA]</scope>
    <source>
        <strain evidence="1 2">FERMP-21014</strain>
    </source>
</reference>
<dbReference type="Proteomes" id="UP000218432">
    <property type="component" value="Chromosome 1"/>
</dbReference>